<reference evidence="1" key="1">
    <citation type="submission" date="2025-08" db="UniProtKB">
        <authorList>
            <consortium name="Ensembl"/>
        </authorList>
    </citation>
    <scope>IDENTIFICATION</scope>
</reference>
<dbReference type="InterPro" id="IPR032707">
    <property type="entry name" value="MYCBPAP"/>
</dbReference>
<sequence>IGIVTTLTKADIGIRKPVTQVGLPSRIRQESGLKVEHTVNDAYLTWDQSIYLKQQCQMLGEAVQDLDFNRPDISKLEVIGSSKPYFCETCSDSSSENTPETPVLVDLLPVFVEELEDPAMAAKDYALRCWKQKIYICKTPYHQLTFEEKLMYWKQMFLNTIIDPALWKLGSPPFREGTLLDPSFKDFDSSWTKY</sequence>
<protein>
    <submittedName>
        <fullName evidence="1">Uncharacterized protein</fullName>
    </submittedName>
</protein>
<evidence type="ECO:0000313" key="1">
    <source>
        <dbReference type="Ensembl" id="ENSNMLP00000015374.1"/>
    </source>
</evidence>
<keyword evidence="2" id="KW-1185">Reference proteome</keyword>
<accession>A0A8C6WL58</accession>
<dbReference type="Ensembl" id="ENSNMLT00000017270.1">
    <property type="protein sequence ID" value="ENSNMLP00000015374.1"/>
    <property type="gene ID" value="ENSNMLG00000010197.1"/>
</dbReference>
<dbReference type="PANTHER" id="PTHR48421">
    <property type="entry name" value="MYCBP-ASSOCIATED PROTEIN"/>
    <property type="match status" value="1"/>
</dbReference>
<name>A0A8C6WL58_9GOBI</name>
<dbReference type="AlphaFoldDB" id="A0A8C6WL58"/>
<dbReference type="Proteomes" id="UP000694523">
    <property type="component" value="Unplaced"/>
</dbReference>
<evidence type="ECO:0000313" key="2">
    <source>
        <dbReference type="Proteomes" id="UP000694523"/>
    </source>
</evidence>
<reference evidence="1" key="2">
    <citation type="submission" date="2025-09" db="UniProtKB">
        <authorList>
            <consortium name="Ensembl"/>
        </authorList>
    </citation>
    <scope>IDENTIFICATION</scope>
</reference>
<dbReference type="Pfam" id="PF14646">
    <property type="entry name" value="MYCBPAP"/>
    <property type="match status" value="1"/>
</dbReference>
<dbReference type="PANTHER" id="PTHR48421:SF1">
    <property type="entry name" value="MYCBP-ASSOCIATED PROTEIN"/>
    <property type="match status" value="1"/>
</dbReference>
<proteinExistence type="predicted"/>
<organism evidence="1 2">
    <name type="scientific">Neogobius melanostomus</name>
    <name type="common">round goby</name>
    <dbReference type="NCBI Taxonomy" id="47308"/>
    <lineage>
        <taxon>Eukaryota</taxon>
        <taxon>Metazoa</taxon>
        <taxon>Chordata</taxon>
        <taxon>Craniata</taxon>
        <taxon>Vertebrata</taxon>
        <taxon>Euteleostomi</taxon>
        <taxon>Actinopterygii</taxon>
        <taxon>Neopterygii</taxon>
        <taxon>Teleostei</taxon>
        <taxon>Neoteleostei</taxon>
        <taxon>Acanthomorphata</taxon>
        <taxon>Gobiaria</taxon>
        <taxon>Gobiiformes</taxon>
        <taxon>Gobioidei</taxon>
        <taxon>Gobiidae</taxon>
        <taxon>Benthophilinae</taxon>
        <taxon>Neogobiini</taxon>
        <taxon>Neogobius</taxon>
    </lineage>
</organism>